<proteinExistence type="predicted"/>
<sequence length="468" mass="53109">MAVHRPMPTFGVDVRATAACRLAVIGNASRTVVVGSGFAANFCARQQARTLSRDDPSDLLADEGQSRYSSGLCLPPNCAHITMFRIDHQTNRIVKLKQVSFTELGYTERHHLQEWVANQPDALGEELLIIQKEFDGFDDTRERLDLLAIDKNGNLVVIENKLDDSGRDVVWQALKYASYCSTLSKSQIADIYQRYLDRQGVGQDAKALICDFLGEEEFAEVVLNPGNDQRLIMVAAQFRKEVTSTVLWLLKHHVFVKCFRATPFKDGENLLLTVEQVIPLPEAEELMIGISEKEVEEQSSERGQANRHQLRTEFWHLALEALRSANVDLYANVRPGKDNWLNASYGVTGVHYSMIFNRHEARVDFALGTASQEINKALFDYLYADREHYDSLYGEPLTWRRMNDNKASLVVRAKKFDGHDRDCWPQMVDWLVEQVQRMARTFQNQETNLRAVAKKVGGRLNDVAAAAE</sequence>
<reference evidence="1" key="1">
    <citation type="submission" date="2021-09" db="EMBL/GenBank/DDBJ databases">
        <title>Isolation and characterization of 3-chlorobenzoate degrading bacteria from soils in Shizuoka.</title>
        <authorList>
            <person name="Ifat A."/>
            <person name="Ogawa N."/>
            <person name="Kimbara K."/>
            <person name="Moriuchi R."/>
            <person name="Dohra H."/>
            <person name="Shintani M."/>
        </authorList>
    </citation>
    <scope>NUCLEOTIDE SEQUENCE</scope>
    <source>
        <strain evidence="1">19CS2-2</strain>
    </source>
</reference>
<protein>
    <submittedName>
        <fullName evidence="1">DUF4268 domain-containing protein</fullName>
    </submittedName>
</protein>
<dbReference type="Proteomes" id="UP001055013">
    <property type="component" value="Unassembled WGS sequence"/>
</dbReference>
<accession>A0ACB5QTZ4</accession>
<name>A0ACB5QTZ4_9BURK</name>
<gene>
    <name evidence="1" type="ORF">CBA19CS22_17690</name>
</gene>
<keyword evidence="2" id="KW-1185">Reference proteome</keyword>
<evidence type="ECO:0000313" key="1">
    <source>
        <dbReference type="EMBL" id="GJH18402.1"/>
    </source>
</evidence>
<evidence type="ECO:0000313" key="2">
    <source>
        <dbReference type="Proteomes" id="UP001055013"/>
    </source>
</evidence>
<dbReference type="EMBL" id="BPUR01000009">
    <property type="protein sequence ID" value="GJH18402.1"/>
    <property type="molecule type" value="Genomic_DNA"/>
</dbReference>
<organism evidence="1 2">
    <name type="scientific">Caballeronia novacaledonica</name>
    <dbReference type="NCBI Taxonomy" id="1544861"/>
    <lineage>
        <taxon>Bacteria</taxon>
        <taxon>Pseudomonadati</taxon>
        <taxon>Pseudomonadota</taxon>
        <taxon>Betaproteobacteria</taxon>
        <taxon>Burkholderiales</taxon>
        <taxon>Burkholderiaceae</taxon>
        <taxon>Caballeronia</taxon>
    </lineage>
</organism>
<comment type="caution">
    <text evidence="1">The sequence shown here is derived from an EMBL/GenBank/DDBJ whole genome shotgun (WGS) entry which is preliminary data.</text>
</comment>